<evidence type="ECO:0000313" key="1">
    <source>
        <dbReference type="EMBL" id="CAB4143375.1"/>
    </source>
</evidence>
<name>A0A6J5M8L5_9CAUD</name>
<protein>
    <submittedName>
        <fullName evidence="1">Uncharacterized protein</fullName>
    </submittedName>
</protein>
<dbReference type="EMBL" id="LR796423">
    <property type="protein sequence ID" value="CAB4143375.1"/>
    <property type="molecule type" value="Genomic_DNA"/>
</dbReference>
<sequence length="163" mass="18594">MSLYNMMFGNNPLAGITLEALQLSPNDIPRFRDAYFDAEENQLVIYTRTGGGNREYYGGRDGYDNEDYEGPFNEDLEAHPEYVRDEDDDFDSTYAYFYFNVPESFKPIFETFKSLGAGQDLNPTEKFAKMIEDLESGKSTPETERALAVGKTIVEQITKAIEK</sequence>
<proteinExistence type="predicted"/>
<gene>
    <name evidence="1" type="ORF">UFOVP447_132</name>
</gene>
<organism evidence="1">
    <name type="scientific">uncultured Caudovirales phage</name>
    <dbReference type="NCBI Taxonomy" id="2100421"/>
    <lineage>
        <taxon>Viruses</taxon>
        <taxon>Duplodnaviria</taxon>
        <taxon>Heunggongvirae</taxon>
        <taxon>Uroviricota</taxon>
        <taxon>Caudoviricetes</taxon>
        <taxon>Peduoviridae</taxon>
        <taxon>Maltschvirus</taxon>
        <taxon>Maltschvirus maltsch</taxon>
    </lineage>
</organism>
<accession>A0A6J5M8L5</accession>
<reference evidence="1" key="1">
    <citation type="submission" date="2020-04" db="EMBL/GenBank/DDBJ databases">
        <authorList>
            <person name="Chiriac C."/>
            <person name="Salcher M."/>
            <person name="Ghai R."/>
            <person name="Kavagutti S V."/>
        </authorList>
    </citation>
    <scope>NUCLEOTIDE SEQUENCE</scope>
</reference>